<feature type="region of interest" description="Disordered" evidence="1">
    <location>
        <begin position="35"/>
        <end position="56"/>
    </location>
</feature>
<dbReference type="Pfam" id="PF14303">
    <property type="entry name" value="NAM-associated"/>
    <property type="match status" value="1"/>
</dbReference>
<evidence type="ECO:0000313" key="4">
    <source>
        <dbReference type="Proteomes" id="UP000823388"/>
    </source>
</evidence>
<dbReference type="Proteomes" id="UP000823388">
    <property type="component" value="Chromosome 9N"/>
</dbReference>
<feature type="domain" description="No apical meristem-associated C-terminal" evidence="2">
    <location>
        <begin position="148"/>
        <end position="222"/>
    </location>
</feature>
<feature type="compositionally biased region" description="Polar residues" evidence="1">
    <location>
        <begin position="170"/>
        <end position="184"/>
    </location>
</feature>
<keyword evidence="4" id="KW-1185">Reference proteome</keyword>
<evidence type="ECO:0000313" key="3">
    <source>
        <dbReference type="EMBL" id="KAG2536150.1"/>
    </source>
</evidence>
<dbReference type="InterPro" id="IPR029466">
    <property type="entry name" value="NAM-associated_C"/>
</dbReference>
<feature type="compositionally biased region" description="Basic and acidic residues" evidence="1">
    <location>
        <begin position="212"/>
        <end position="223"/>
    </location>
</feature>
<evidence type="ECO:0000256" key="1">
    <source>
        <dbReference type="SAM" id="MobiDB-lite"/>
    </source>
</evidence>
<gene>
    <name evidence="3" type="ORF">PVAP13_9NG094100</name>
</gene>
<protein>
    <recommendedName>
        <fullName evidence="2">No apical meristem-associated C-terminal domain-containing protein</fullName>
    </recommendedName>
</protein>
<sequence length="223" mass="25434">MQSWVNLVESNIGSSELNADAINFGAMLDEQANTKAPKTTEVSPLLKSGNKNKKTTRNFSEQEDILMASAWLEVSMDPVESVDQNRNTHWQRIHEYYHKYKTFESDCNISSRSQRWGQVLRSNQSGVAEQDRIQQACVLYKDADPDNRSFGLLHCWNLLQHAQKWKDLPVNSNNKKQKTSSTASPRLATPGTHESRHIDEEDGPSHTSPRKGRPDGQKKEKER</sequence>
<reference evidence="3" key="1">
    <citation type="submission" date="2020-05" db="EMBL/GenBank/DDBJ databases">
        <title>WGS assembly of Panicum virgatum.</title>
        <authorList>
            <person name="Lovell J.T."/>
            <person name="Jenkins J."/>
            <person name="Shu S."/>
            <person name="Juenger T.E."/>
            <person name="Schmutz J."/>
        </authorList>
    </citation>
    <scope>NUCLEOTIDE SEQUENCE</scope>
    <source>
        <strain evidence="3">AP13</strain>
    </source>
</reference>
<dbReference type="PANTHER" id="PTHR45125">
    <property type="entry name" value="F21J9.4-RELATED"/>
    <property type="match status" value="1"/>
</dbReference>
<organism evidence="3 4">
    <name type="scientific">Panicum virgatum</name>
    <name type="common">Blackwell switchgrass</name>
    <dbReference type="NCBI Taxonomy" id="38727"/>
    <lineage>
        <taxon>Eukaryota</taxon>
        <taxon>Viridiplantae</taxon>
        <taxon>Streptophyta</taxon>
        <taxon>Embryophyta</taxon>
        <taxon>Tracheophyta</taxon>
        <taxon>Spermatophyta</taxon>
        <taxon>Magnoliopsida</taxon>
        <taxon>Liliopsida</taxon>
        <taxon>Poales</taxon>
        <taxon>Poaceae</taxon>
        <taxon>PACMAD clade</taxon>
        <taxon>Panicoideae</taxon>
        <taxon>Panicodae</taxon>
        <taxon>Paniceae</taxon>
        <taxon>Panicinae</taxon>
        <taxon>Panicum</taxon>
        <taxon>Panicum sect. Hiantes</taxon>
    </lineage>
</organism>
<name>A0A8T0MFP0_PANVG</name>
<dbReference type="EMBL" id="CM029054">
    <property type="protein sequence ID" value="KAG2536150.1"/>
    <property type="molecule type" value="Genomic_DNA"/>
</dbReference>
<dbReference type="PANTHER" id="PTHR45125:SF3">
    <property type="entry name" value="NO-APICAL-MERISTEM-ASSOCIATED CARBOXY-TERMINAL DOMAIN PROTEIN"/>
    <property type="match status" value="1"/>
</dbReference>
<dbReference type="AlphaFoldDB" id="A0A8T0MFP0"/>
<dbReference type="PROSITE" id="PS50231">
    <property type="entry name" value="RICIN_B_LECTIN"/>
    <property type="match status" value="1"/>
</dbReference>
<proteinExistence type="predicted"/>
<accession>A0A8T0MFP0</accession>
<comment type="caution">
    <text evidence="3">The sequence shown here is derived from an EMBL/GenBank/DDBJ whole genome shotgun (WGS) entry which is preliminary data.</text>
</comment>
<feature type="region of interest" description="Disordered" evidence="1">
    <location>
        <begin position="169"/>
        <end position="223"/>
    </location>
</feature>
<evidence type="ECO:0000259" key="2">
    <source>
        <dbReference type="Pfam" id="PF14303"/>
    </source>
</evidence>